<keyword evidence="3" id="KW-1185">Reference proteome</keyword>
<protein>
    <submittedName>
        <fullName evidence="2">Uncharacterized protein</fullName>
    </submittedName>
</protein>
<accession>A0A3P6TKP0</accession>
<feature type="region of interest" description="Disordered" evidence="1">
    <location>
        <begin position="61"/>
        <end position="83"/>
    </location>
</feature>
<dbReference type="AlphaFoldDB" id="A0A3P6TKP0"/>
<evidence type="ECO:0000313" key="2">
    <source>
        <dbReference type="EMBL" id="VDK83773.1"/>
    </source>
</evidence>
<name>A0A3P6TKP0_DIBLA</name>
<sequence>MPLEIDQCLYLAPTPLNSVVVDAFCAPPPQTKGEVFGMPVFRHCLAEALLGGLHPVRVNEADEEEAKTTNEEDAGEVLTFDVN</sequence>
<dbReference type="OrthoDB" id="6258570at2759"/>
<dbReference type="Proteomes" id="UP000281553">
    <property type="component" value="Unassembled WGS sequence"/>
</dbReference>
<proteinExistence type="predicted"/>
<dbReference type="EMBL" id="UYRU01043770">
    <property type="protein sequence ID" value="VDK83773.1"/>
    <property type="molecule type" value="Genomic_DNA"/>
</dbReference>
<evidence type="ECO:0000313" key="3">
    <source>
        <dbReference type="Proteomes" id="UP000281553"/>
    </source>
</evidence>
<reference evidence="2 3" key="1">
    <citation type="submission" date="2018-11" db="EMBL/GenBank/DDBJ databases">
        <authorList>
            <consortium name="Pathogen Informatics"/>
        </authorList>
    </citation>
    <scope>NUCLEOTIDE SEQUENCE [LARGE SCALE GENOMIC DNA]</scope>
</reference>
<organism evidence="2 3">
    <name type="scientific">Dibothriocephalus latus</name>
    <name type="common">Fish tapeworm</name>
    <name type="synonym">Diphyllobothrium latum</name>
    <dbReference type="NCBI Taxonomy" id="60516"/>
    <lineage>
        <taxon>Eukaryota</taxon>
        <taxon>Metazoa</taxon>
        <taxon>Spiralia</taxon>
        <taxon>Lophotrochozoa</taxon>
        <taxon>Platyhelminthes</taxon>
        <taxon>Cestoda</taxon>
        <taxon>Eucestoda</taxon>
        <taxon>Diphyllobothriidea</taxon>
        <taxon>Diphyllobothriidae</taxon>
        <taxon>Dibothriocephalus</taxon>
    </lineage>
</organism>
<evidence type="ECO:0000256" key="1">
    <source>
        <dbReference type="SAM" id="MobiDB-lite"/>
    </source>
</evidence>
<feature type="compositionally biased region" description="Acidic residues" evidence="1">
    <location>
        <begin position="61"/>
        <end position="75"/>
    </location>
</feature>
<gene>
    <name evidence="2" type="ORF">DILT_LOCUS3505</name>
</gene>